<evidence type="ECO:0000256" key="6">
    <source>
        <dbReference type="ARBA" id="ARBA00023296"/>
    </source>
</evidence>
<evidence type="ECO:0000256" key="3">
    <source>
        <dbReference type="ARBA" id="ARBA00022804"/>
    </source>
</evidence>
<evidence type="ECO:0000313" key="8">
    <source>
        <dbReference type="EMBL" id="DAD52507.1"/>
    </source>
</evidence>
<dbReference type="InterPro" id="IPR005563">
    <property type="entry name" value="A_protein"/>
</dbReference>
<comment type="similarity">
    <text evidence="7">Belongs to the Leviviricetes maturation protein family.</text>
</comment>
<keyword evidence="4" id="KW-0946">Virion</keyword>
<dbReference type="GeneID" id="80399221"/>
<dbReference type="RefSeq" id="YP_010770031.1">
    <property type="nucleotide sequence ID" value="NC_074141.1"/>
</dbReference>
<evidence type="ECO:0000256" key="5">
    <source>
        <dbReference type="ARBA" id="ARBA00023104"/>
    </source>
</evidence>
<keyword evidence="2" id="KW-0945">Host-virus interaction</keyword>
<keyword evidence="6" id="KW-1160">Virus entry into host cell</keyword>
<dbReference type="GO" id="GO:0039666">
    <property type="term" value="P:virion attachment to host cell pilus"/>
    <property type="evidence" value="ECO:0007669"/>
    <property type="project" value="UniProtKB-KW"/>
</dbReference>
<evidence type="ECO:0000256" key="2">
    <source>
        <dbReference type="ARBA" id="ARBA00022581"/>
    </source>
</evidence>
<dbReference type="EMBL" id="BK014125">
    <property type="protein sequence ID" value="DAD52507.1"/>
    <property type="molecule type" value="Genomic_RNA"/>
</dbReference>
<accession>A0A8S5L4P4</accession>
<dbReference type="Pfam" id="PF03863">
    <property type="entry name" value="Phage_mat-A"/>
    <property type="match status" value="1"/>
</dbReference>
<keyword evidence="9" id="KW-1185">Reference proteome</keyword>
<dbReference type="KEGG" id="vg:80399221"/>
<evidence type="ECO:0000256" key="4">
    <source>
        <dbReference type="ARBA" id="ARBA00022844"/>
    </source>
</evidence>
<keyword evidence="5" id="KW-1175">Viral attachment to host cell pilus</keyword>
<gene>
    <name evidence="8" type="primary">SRR5467091_5_1</name>
</gene>
<evidence type="ECO:0000313" key="9">
    <source>
        <dbReference type="Proteomes" id="UP000678591"/>
    </source>
</evidence>
<sequence length="442" mass="49115">MYVPSPARSTNGTTILYQVVHRGDGGGIKYTTSGDAIAGPFGDAPINNTAVKSYTVRGGMTRGIVNGKFKPTNYQSRRAVVETKRGLKWVVRIPASGGNPAYYSNRYREIGIGYTGGSQTGIGWPESQFARNGTPLIASTVVNNAIGLNLENRIQSEALLKCRDQKFDMSETLVGLGQSVDMVLDRSIQLLLAYRQARRGQWVDAIRTLGIWNSKKKWKLPTTKDAANFWLELQYGWMPLMNDIHSGMKIVNEGLGKPTSTLVATRRGHAELPAVQWTGGNEPYDWSKKSVKALGMASVEVKYRFRVNDPSLALLSTLGVDNPLYVVWVAVPWTFVVDWAVPIGDWVRTISSPLGLTFVDGYMSSRRTAVIDVYGSEFGNFSDPTYPTVWHSDPAWTQMRYVELNRTAFASWPKPSPYVRFPFTSQKRLTNLLALIAANRRA</sequence>
<evidence type="ECO:0000256" key="1">
    <source>
        <dbReference type="ARBA" id="ARBA00004328"/>
    </source>
</evidence>
<reference evidence="8" key="1">
    <citation type="submission" date="2020-09" db="EMBL/GenBank/DDBJ databases">
        <title>Leviviricetes taxonomy.</title>
        <authorList>
            <person name="Stockdale S.R."/>
            <person name="Callanan J."/>
            <person name="Adriaenssens E.M."/>
            <person name="Kuhn J.H."/>
            <person name="Rumnieks J."/>
            <person name="Shkoporov A."/>
            <person name="Draper L.A."/>
            <person name="Ross P."/>
            <person name="Hill C."/>
        </authorList>
    </citation>
    <scope>NUCLEOTIDE SEQUENCE</scope>
</reference>
<keyword evidence="3" id="KW-1161">Viral attachment to host cell</keyword>
<name>A0A8S5L4P4_9VIRU</name>
<evidence type="ECO:0000256" key="7">
    <source>
        <dbReference type="ARBA" id="ARBA00035110"/>
    </source>
</evidence>
<comment type="subcellular location">
    <subcellularLocation>
        <location evidence="1">Virion</location>
    </subcellularLocation>
</comment>
<protein>
    <submittedName>
        <fullName evidence="8">Maturation protein</fullName>
    </submittedName>
</protein>
<organism evidence="8 9">
    <name type="scientific">ssRNA phage SRR5467091_5</name>
    <dbReference type="NCBI Taxonomy" id="2786470"/>
    <lineage>
        <taxon>Viruses</taxon>
        <taxon>Riboviria</taxon>
        <taxon>Orthornavirae</taxon>
        <taxon>Lenarviricota</taxon>
        <taxon>Leviviricetes</taxon>
        <taxon>Norzivirales</taxon>
        <taxon>Fiersviridae</taxon>
        <taxon>Yuhrihovirus</taxon>
        <taxon>Yuhrihovirus borborohabitans</taxon>
    </lineage>
</organism>
<proteinExistence type="inferred from homology"/>
<dbReference type="Proteomes" id="UP000678591">
    <property type="component" value="Segment"/>
</dbReference>
<dbReference type="GO" id="GO:0044423">
    <property type="term" value="C:virion component"/>
    <property type="evidence" value="ECO:0007669"/>
    <property type="project" value="UniProtKB-KW"/>
</dbReference>